<evidence type="ECO:0000256" key="9">
    <source>
        <dbReference type="HAMAP-Rule" id="MF_00096"/>
    </source>
</evidence>
<dbReference type="Pfam" id="PF05192">
    <property type="entry name" value="MutS_III"/>
    <property type="match status" value="1"/>
</dbReference>
<dbReference type="Pfam" id="PF00488">
    <property type="entry name" value="MutS_V"/>
    <property type="match status" value="1"/>
</dbReference>
<comment type="function">
    <text evidence="8 9">This protein is involved in the repair of mismatches in DNA. It is possible that it carries out the mismatch recognition step. This protein has a weak ATPase activity.</text>
</comment>
<dbReference type="InterPro" id="IPR045076">
    <property type="entry name" value="MutS"/>
</dbReference>
<dbReference type="InterPro" id="IPR017261">
    <property type="entry name" value="DNA_mismatch_repair_MutS/MSH"/>
</dbReference>
<dbReference type="GO" id="GO:0003684">
    <property type="term" value="F:damaged DNA binding"/>
    <property type="evidence" value="ECO:0007669"/>
    <property type="project" value="UniProtKB-UniRule"/>
</dbReference>
<dbReference type="InterPro" id="IPR007695">
    <property type="entry name" value="DNA_mismatch_repair_MutS-lik_N"/>
</dbReference>
<dbReference type="eggNOG" id="COG0249">
    <property type="taxonomic scope" value="Bacteria"/>
</dbReference>
<dbReference type="CDD" id="cd03284">
    <property type="entry name" value="ABC_MutS1"/>
    <property type="match status" value="1"/>
</dbReference>
<evidence type="ECO:0000256" key="6">
    <source>
        <dbReference type="ARBA" id="ARBA00023125"/>
    </source>
</evidence>
<proteinExistence type="inferred from homology"/>
<dbReference type="GO" id="GO:0140664">
    <property type="term" value="F:ATP-dependent DNA damage sensor activity"/>
    <property type="evidence" value="ECO:0007669"/>
    <property type="project" value="InterPro"/>
</dbReference>
<dbReference type="GO" id="GO:0030983">
    <property type="term" value="F:mismatched DNA binding"/>
    <property type="evidence" value="ECO:0007669"/>
    <property type="project" value="InterPro"/>
</dbReference>
<evidence type="ECO:0000313" key="13">
    <source>
        <dbReference type="Proteomes" id="UP000000447"/>
    </source>
</evidence>
<evidence type="ECO:0000256" key="4">
    <source>
        <dbReference type="ARBA" id="ARBA00022763"/>
    </source>
</evidence>
<dbReference type="OrthoDB" id="9802448at2"/>
<dbReference type="KEGG" id="tro:trd_1109"/>
<dbReference type="Gene3D" id="3.40.1170.10">
    <property type="entry name" value="DNA repair protein MutS, domain I"/>
    <property type="match status" value="1"/>
</dbReference>
<dbReference type="SUPFAM" id="SSF52540">
    <property type="entry name" value="P-loop containing nucleoside triphosphate hydrolases"/>
    <property type="match status" value="1"/>
</dbReference>
<dbReference type="PROSITE" id="PS00486">
    <property type="entry name" value="DNA_MISMATCH_REPAIR_2"/>
    <property type="match status" value="1"/>
</dbReference>
<dbReference type="HOGENOM" id="CLU_002472_1_3_0"/>
<organism evidence="12 13">
    <name type="scientific">Thermomicrobium roseum (strain ATCC 27502 / DSM 5159 / P-2)</name>
    <dbReference type="NCBI Taxonomy" id="309801"/>
    <lineage>
        <taxon>Bacteria</taxon>
        <taxon>Pseudomonadati</taxon>
        <taxon>Thermomicrobiota</taxon>
        <taxon>Thermomicrobia</taxon>
        <taxon>Thermomicrobiales</taxon>
        <taxon>Thermomicrobiaceae</taxon>
        <taxon>Thermomicrobium</taxon>
    </lineage>
</organism>
<dbReference type="InterPro" id="IPR036678">
    <property type="entry name" value="MutS_con_dom_sf"/>
</dbReference>
<dbReference type="InterPro" id="IPR007861">
    <property type="entry name" value="DNA_mismatch_repair_MutS_clamp"/>
</dbReference>
<dbReference type="AlphaFoldDB" id="B9L0N9"/>
<dbReference type="GO" id="GO:0005829">
    <property type="term" value="C:cytosol"/>
    <property type="evidence" value="ECO:0007669"/>
    <property type="project" value="TreeGrafter"/>
</dbReference>
<dbReference type="HAMAP" id="MF_00096">
    <property type="entry name" value="MutS"/>
    <property type="match status" value="1"/>
</dbReference>
<dbReference type="Gene3D" id="3.40.50.300">
    <property type="entry name" value="P-loop containing nucleotide triphosphate hydrolases"/>
    <property type="match status" value="1"/>
</dbReference>
<keyword evidence="7 9" id="KW-0234">DNA repair</keyword>
<dbReference type="Pfam" id="PF05188">
    <property type="entry name" value="MutS_II"/>
    <property type="match status" value="1"/>
</dbReference>
<dbReference type="PANTHER" id="PTHR11361">
    <property type="entry name" value="DNA MISMATCH REPAIR PROTEIN MUTS FAMILY MEMBER"/>
    <property type="match status" value="1"/>
</dbReference>
<dbReference type="Pfam" id="PF01624">
    <property type="entry name" value="MutS_I"/>
    <property type="match status" value="1"/>
</dbReference>
<keyword evidence="3 9" id="KW-0547">Nucleotide-binding</keyword>
<keyword evidence="4 9" id="KW-0227">DNA damage</keyword>
<dbReference type="Pfam" id="PF05190">
    <property type="entry name" value="MutS_IV"/>
    <property type="match status" value="1"/>
</dbReference>
<keyword evidence="6 9" id="KW-0238">DNA-binding</keyword>
<dbReference type="RefSeq" id="WP_015922063.1">
    <property type="nucleotide sequence ID" value="NC_011959.1"/>
</dbReference>
<evidence type="ECO:0000256" key="5">
    <source>
        <dbReference type="ARBA" id="ARBA00022840"/>
    </source>
</evidence>
<accession>B9L0N9</accession>
<dbReference type="SMART" id="SM00533">
    <property type="entry name" value="MUTSd"/>
    <property type="match status" value="1"/>
</dbReference>
<dbReference type="Gene3D" id="1.10.1420.10">
    <property type="match status" value="2"/>
</dbReference>
<evidence type="ECO:0000256" key="10">
    <source>
        <dbReference type="RuleBase" id="RU003756"/>
    </source>
</evidence>
<dbReference type="SUPFAM" id="SSF53150">
    <property type="entry name" value="DNA repair protein MutS, domain II"/>
    <property type="match status" value="1"/>
</dbReference>
<dbReference type="SMART" id="SM00534">
    <property type="entry name" value="MUTSac"/>
    <property type="match status" value="1"/>
</dbReference>
<evidence type="ECO:0000256" key="2">
    <source>
        <dbReference type="ARBA" id="ARBA00021982"/>
    </source>
</evidence>
<dbReference type="STRING" id="309801.trd_1109"/>
<protein>
    <recommendedName>
        <fullName evidence="2 9">DNA mismatch repair protein MutS</fullName>
    </recommendedName>
</protein>
<dbReference type="FunFam" id="3.40.50.300:FF:001579">
    <property type="entry name" value="DNA mismatch repair protein MutS"/>
    <property type="match status" value="1"/>
</dbReference>
<dbReference type="SUPFAM" id="SSF55271">
    <property type="entry name" value="DNA repair protein MutS, domain I"/>
    <property type="match status" value="1"/>
</dbReference>
<dbReference type="FunFam" id="1.10.1420.10:FF:000001">
    <property type="entry name" value="DNA mismatch repair protein MutS"/>
    <property type="match status" value="1"/>
</dbReference>
<dbReference type="InterPro" id="IPR007860">
    <property type="entry name" value="DNA_mmatch_repair_MutS_con_dom"/>
</dbReference>
<dbReference type="InterPro" id="IPR000432">
    <property type="entry name" value="DNA_mismatch_repair_MutS_C"/>
</dbReference>
<dbReference type="GO" id="GO:0006298">
    <property type="term" value="P:mismatch repair"/>
    <property type="evidence" value="ECO:0007669"/>
    <property type="project" value="UniProtKB-UniRule"/>
</dbReference>
<dbReference type="PIRSF" id="PIRSF037677">
    <property type="entry name" value="DNA_mis_repair_Msh6"/>
    <property type="match status" value="1"/>
</dbReference>
<dbReference type="GO" id="GO:0005524">
    <property type="term" value="F:ATP binding"/>
    <property type="evidence" value="ECO:0007669"/>
    <property type="project" value="UniProtKB-UniRule"/>
</dbReference>
<name>B9L0N9_THERP</name>
<gene>
    <name evidence="9 12" type="primary">mutS</name>
    <name evidence="12" type="ordered locus">trd_1109</name>
</gene>
<dbReference type="Gene3D" id="6.10.140.430">
    <property type="match status" value="1"/>
</dbReference>
<dbReference type="SUPFAM" id="SSF48334">
    <property type="entry name" value="DNA repair protein MutS, domain III"/>
    <property type="match status" value="1"/>
</dbReference>
<evidence type="ECO:0000256" key="7">
    <source>
        <dbReference type="ARBA" id="ARBA00023204"/>
    </source>
</evidence>
<evidence type="ECO:0000256" key="3">
    <source>
        <dbReference type="ARBA" id="ARBA00022741"/>
    </source>
</evidence>
<reference evidence="12 13" key="1">
    <citation type="journal article" date="2009" name="PLoS ONE">
        <title>Complete genome sequence of the aerobic CO-oxidizing thermophile Thermomicrobium roseum.</title>
        <authorList>
            <person name="Wu D."/>
            <person name="Raymond J."/>
            <person name="Wu M."/>
            <person name="Chatterji S."/>
            <person name="Ren Q."/>
            <person name="Graham J.E."/>
            <person name="Bryant D.A."/>
            <person name="Robb F."/>
            <person name="Colman A."/>
            <person name="Tallon L.J."/>
            <person name="Badger J.H."/>
            <person name="Madupu R."/>
            <person name="Ward N.L."/>
            <person name="Eisen J.A."/>
        </authorList>
    </citation>
    <scope>NUCLEOTIDE SEQUENCE [LARGE SCALE GENOMIC DNA]</scope>
    <source>
        <strain evidence="13">ATCC 27502 / DSM 5159 / P-2</strain>
    </source>
</reference>
<dbReference type="NCBIfam" id="NF003810">
    <property type="entry name" value="PRK05399.1"/>
    <property type="match status" value="1"/>
</dbReference>
<dbReference type="InterPro" id="IPR007696">
    <property type="entry name" value="DNA_mismatch_repair_MutS_core"/>
</dbReference>
<feature type="binding site" evidence="9">
    <location>
        <begin position="634"/>
        <end position="641"/>
    </location>
    <ligand>
        <name>ATP</name>
        <dbReference type="ChEBI" id="CHEBI:30616"/>
    </ligand>
</feature>
<feature type="domain" description="DNA mismatch repair proteins mutS family" evidence="11">
    <location>
        <begin position="708"/>
        <end position="724"/>
    </location>
</feature>
<dbReference type="EMBL" id="CP001275">
    <property type="protein sequence ID" value="ACM06327.1"/>
    <property type="molecule type" value="Genomic_DNA"/>
</dbReference>
<dbReference type="InterPro" id="IPR005748">
    <property type="entry name" value="DNA_mismatch_repair_MutS"/>
</dbReference>
<dbReference type="InterPro" id="IPR016151">
    <property type="entry name" value="DNA_mismatch_repair_MutS_N"/>
</dbReference>
<evidence type="ECO:0000259" key="11">
    <source>
        <dbReference type="PROSITE" id="PS00486"/>
    </source>
</evidence>
<keyword evidence="5 9" id="KW-0067">ATP-binding</keyword>
<evidence type="ECO:0000256" key="8">
    <source>
        <dbReference type="ARBA" id="ARBA00024647"/>
    </source>
</evidence>
<dbReference type="Proteomes" id="UP000000447">
    <property type="component" value="Chromosome"/>
</dbReference>
<dbReference type="Gene3D" id="3.30.420.110">
    <property type="entry name" value="MutS, connector domain"/>
    <property type="match status" value="1"/>
</dbReference>
<dbReference type="InterPro" id="IPR027417">
    <property type="entry name" value="P-loop_NTPase"/>
</dbReference>
<dbReference type="InterPro" id="IPR036187">
    <property type="entry name" value="DNA_mismatch_repair_MutS_sf"/>
</dbReference>
<evidence type="ECO:0000256" key="1">
    <source>
        <dbReference type="ARBA" id="ARBA00006271"/>
    </source>
</evidence>
<keyword evidence="13" id="KW-1185">Reference proteome</keyword>
<evidence type="ECO:0000313" key="12">
    <source>
        <dbReference type="EMBL" id="ACM06327.1"/>
    </source>
</evidence>
<dbReference type="NCBIfam" id="TIGR01070">
    <property type="entry name" value="mutS1"/>
    <property type="match status" value="1"/>
</dbReference>
<sequence length="884" mass="98396">MVIAVPSRQWAISVRTLSSGVAVSTPIRKQYLEIKRQVPDALLLFRLGDFYELFDDDAEVASRILDIALTSRDLGKGQRVPMAGIPAHAAEPYIAKLVAAGYRVALCDQIGTPDGRNLVERRITRILTRGTITEPAMLDARRNTYIAAVLLESSRAGLAYADLSTGEFAATEWVAEQLEELRAAVERELLRIAPAELVLPAGRRGVIGVEGAAVTELEERAWREHEARRVLHEHFGVETLASFGLADRPAALRAAGALLGYLLDTQVGQLPQLDDLVVYQTDSFMTLDAVTRRNLELLESARGERAHSLVSVLDRTETPMGARLLRRWLSQPLLDVGAIRQRQERVAALVEETLVRARLGILLAGVADLERLANRVLTGHVTPRELRQLGHSLARLPEIAEIAGRRPELAPLSALPDLLPAARLIESAIVEDPPPSLGQGHVIRAGFAPELDELRERARSAREWIASLEQRERERTGIRSLKVGYNKVFGYYIEVSHANRHLVPPDYQRKQTLVGAERYVTPELREFESMVLQAEERIAALEEEVYRRVVKELASCAAQIRRAAQLVAELDVYRALAEVAVDRRYVRPVVDESTVLEIRGGRHPVVETTLEAGRFVSNDARLDTESDQIVILTGPNMAGKSTFLRQVALIVLLAQVGSFVPAEFARIGLVDRIFTRIGAQDDIAAGQSTFMVEMVETASILRQATLRSLVVLDEVGRGTSTYDGLAIARAVVEYLHNHPRLGCRTLFATHYHELTELERVLPRVRNYRMDVLEEGDRVVFLHRVVRGGADKSYGIHVAQLAGLPHAVVRRAREILQELESARSGEHTRRRQSMAKEVPLTIQLTLFSPPHPVLERLRSLELDGMTPLEALTTLYELQRLAQEAE</sequence>
<comment type="similarity">
    <text evidence="1 9 10">Belongs to the DNA mismatch repair MutS family.</text>
</comment>
<dbReference type="PANTHER" id="PTHR11361:SF34">
    <property type="entry name" value="DNA MISMATCH REPAIR PROTEIN MSH1, MITOCHONDRIAL"/>
    <property type="match status" value="1"/>
</dbReference>